<dbReference type="SUPFAM" id="SSF55186">
    <property type="entry name" value="ThrRS/AlaRS common domain"/>
    <property type="match status" value="1"/>
</dbReference>
<evidence type="ECO:0000256" key="2">
    <source>
        <dbReference type="ARBA" id="ARBA00022723"/>
    </source>
</evidence>
<dbReference type="InterPro" id="IPR009000">
    <property type="entry name" value="Transl_B-barrel_sf"/>
</dbReference>
<dbReference type="PANTHER" id="PTHR43462:SF2">
    <property type="entry name" value="THREONYL AND ALANYL TRNA SYNTHETASE SECOND ADDITIONAL DOMAIN-CONTAINING PROTEIN"/>
    <property type="match status" value="1"/>
</dbReference>
<dbReference type="EMBL" id="JAQNDK010000002">
    <property type="protein sequence ID" value="MDC0679942.1"/>
    <property type="molecule type" value="Genomic_DNA"/>
</dbReference>
<keyword evidence="2" id="KW-0479">Metal-binding</keyword>
<evidence type="ECO:0000256" key="1">
    <source>
        <dbReference type="ARBA" id="ARBA00001947"/>
    </source>
</evidence>
<dbReference type="InterPro" id="IPR012947">
    <property type="entry name" value="tRNA_SAD"/>
</dbReference>
<dbReference type="SMART" id="SM00863">
    <property type="entry name" value="tRNA_SAD"/>
    <property type="match status" value="1"/>
</dbReference>
<dbReference type="Proteomes" id="UP001217485">
    <property type="component" value="Unassembled WGS sequence"/>
</dbReference>
<evidence type="ECO:0000259" key="4">
    <source>
        <dbReference type="SMART" id="SM00863"/>
    </source>
</evidence>
<reference evidence="5 6" key="1">
    <citation type="submission" date="2023-01" db="EMBL/GenBank/DDBJ databases">
        <title>Minimal conservation of predation-associated metabolite biosynthetic gene clusters underscores biosynthetic potential of Myxococcota including descriptions for ten novel species: Archangium lansinium sp. nov., Myxococcus landrumus sp. nov., Nannocystis bai.</title>
        <authorList>
            <person name="Ahearne A."/>
            <person name="Stevens C."/>
            <person name="Dowd S."/>
        </authorList>
    </citation>
    <scope>NUCLEOTIDE SEQUENCE [LARGE SCALE GENOMIC DNA]</scope>
    <source>
        <strain evidence="5 6">WIWO2</strain>
    </source>
</reference>
<feature type="domain" description="Threonyl/alanyl tRNA synthetase SAD" evidence="4">
    <location>
        <begin position="172"/>
        <end position="214"/>
    </location>
</feature>
<comment type="cofactor">
    <cofactor evidence="1">
        <name>Zn(2+)</name>
        <dbReference type="ChEBI" id="CHEBI:29105"/>
    </cofactor>
</comment>
<dbReference type="PANTHER" id="PTHR43462">
    <property type="entry name" value="ALANYL-TRNA EDITING PROTEIN"/>
    <property type="match status" value="1"/>
</dbReference>
<dbReference type="Gene3D" id="3.30.980.10">
    <property type="entry name" value="Threonyl-trna Synthetase, Chain A, domain 2"/>
    <property type="match status" value="1"/>
</dbReference>
<dbReference type="SUPFAM" id="SSF50447">
    <property type="entry name" value="Translation proteins"/>
    <property type="match status" value="1"/>
</dbReference>
<dbReference type="InterPro" id="IPR018163">
    <property type="entry name" value="Thr/Ala-tRNA-synth_IIc_edit"/>
</dbReference>
<comment type="caution">
    <text evidence="5">The sequence shown here is derived from an EMBL/GenBank/DDBJ whole genome shotgun (WGS) entry which is preliminary data.</text>
</comment>
<protein>
    <submittedName>
        <fullName evidence="5">Alanyl-tRNA editing protein</fullName>
    </submittedName>
</protein>
<dbReference type="Gene3D" id="2.40.30.130">
    <property type="match status" value="1"/>
</dbReference>
<dbReference type="InterPro" id="IPR051335">
    <property type="entry name" value="Alanyl-tRNA_Editing_Enzymes"/>
</dbReference>
<evidence type="ECO:0000313" key="5">
    <source>
        <dbReference type="EMBL" id="MDC0679942.1"/>
    </source>
</evidence>
<evidence type="ECO:0000256" key="3">
    <source>
        <dbReference type="ARBA" id="ARBA00022833"/>
    </source>
</evidence>
<gene>
    <name evidence="5" type="ORF">POL72_19530</name>
</gene>
<organism evidence="5 6">
    <name type="scientific">Sorangium atrum</name>
    <dbReference type="NCBI Taxonomy" id="2995308"/>
    <lineage>
        <taxon>Bacteria</taxon>
        <taxon>Pseudomonadati</taxon>
        <taxon>Myxococcota</taxon>
        <taxon>Polyangia</taxon>
        <taxon>Polyangiales</taxon>
        <taxon>Polyangiaceae</taxon>
        <taxon>Sorangium</taxon>
    </lineage>
</organism>
<dbReference type="RefSeq" id="WP_272096955.1">
    <property type="nucleotide sequence ID" value="NZ_JAQNDK010000002.1"/>
</dbReference>
<accession>A0ABT5C435</accession>
<name>A0ABT5C435_9BACT</name>
<keyword evidence="6" id="KW-1185">Reference proteome</keyword>
<sequence length="220" mass="23464">MESSTKKVYLERADATGNVVVTELIAGESLIVRVAETWFHPQGGGQKSDRGTIGPARVLHVAHNGGMVDHFVDSLAGLSVGGTYGFAVDSAWRTLNSVYHSSGHLIAGVLESLQHGLTAVAGHQWPGEARVEFEGPAEASGFDGLATELSTRLRELLSKSIEVKVTGDPYSSREIQIGDFPPIPCGGTHVRALSEISVIRVLSIKRKGNRVRVAYDALPP</sequence>
<keyword evidence="3" id="KW-0862">Zinc</keyword>
<dbReference type="Pfam" id="PF07973">
    <property type="entry name" value="tRNA_SAD"/>
    <property type="match status" value="1"/>
</dbReference>
<evidence type="ECO:0000313" key="6">
    <source>
        <dbReference type="Proteomes" id="UP001217485"/>
    </source>
</evidence>
<proteinExistence type="predicted"/>